<dbReference type="Gene3D" id="3.90.550.10">
    <property type="entry name" value="Spore Coat Polysaccharide Biosynthesis Protein SpsA, Chain A"/>
    <property type="match status" value="1"/>
</dbReference>
<feature type="domain" description="Glycosyltransferase 2-like" evidence="2">
    <location>
        <begin position="8"/>
        <end position="169"/>
    </location>
</feature>
<keyword evidence="1" id="KW-0812">Transmembrane</keyword>
<gene>
    <name evidence="3" type="ORF">P255_00788</name>
</gene>
<evidence type="ECO:0000256" key="1">
    <source>
        <dbReference type="SAM" id="Phobius"/>
    </source>
</evidence>
<name>V2VXZ7_9GAMM</name>
<dbReference type="EMBL" id="AYEU01000003">
    <property type="protein sequence ID" value="ESK52629.1"/>
    <property type="molecule type" value="Genomic_DNA"/>
</dbReference>
<feature type="transmembrane region" description="Helical" evidence="1">
    <location>
        <begin position="264"/>
        <end position="289"/>
    </location>
</feature>
<protein>
    <recommendedName>
        <fullName evidence="2">Glycosyltransferase 2-like domain-containing protein</fullName>
    </recommendedName>
</protein>
<dbReference type="HOGENOM" id="CLU_033536_0_1_6"/>
<dbReference type="GO" id="GO:0005886">
    <property type="term" value="C:plasma membrane"/>
    <property type="evidence" value="ECO:0007669"/>
    <property type="project" value="TreeGrafter"/>
</dbReference>
<evidence type="ECO:0000259" key="2">
    <source>
        <dbReference type="Pfam" id="PF00535"/>
    </source>
</evidence>
<dbReference type="CDD" id="cd04187">
    <property type="entry name" value="DPM1_like_bac"/>
    <property type="match status" value="1"/>
</dbReference>
<comment type="caution">
    <text evidence="3">The sequence shown here is derived from an EMBL/GenBank/DDBJ whole genome shotgun (WGS) entry which is preliminary data.</text>
</comment>
<keyword evidence="1" id="KW-1133">Transmembrane helix</keyword>
<organism evidence="3 4">
    <name type="scientific">Acinetobacter brisouii CIP 110357</name>
    <dbReference type="NCBI Taxonomy" id="1341683"/>
    <lineage>
        <taxon>Bacteria</taxon>
        <taxon>Pseudomonadati</taxon>
        <taxon>Pseudomonadota</taxon>
        <taxon>Gammaproteobacteria</taxon>
        <taxon>Moraxellales</taxon>
        <taxon>Moraxellaceae</taxon>
        <taxon>Acinetobacter</taxon>
    </lineage>
</organism>
<evidence type="ECO:0000313" key="3">
    <source>
        <dbReference type="EMBL" id="ESK52629.1"/>
    </source>
</evidence>
<keyword evidence="1" id="KW-0472">Membrane</keyword>
<dbReference type="RefSeq" id="WP_004903764.1">
    <property type="nucleotide sequence ID" value="NZ_BBTI01000001.1"/>
</dbReference>
<dbReference type="PATRIC" id="fig|1341683.3.peg.779"/>
<keyword evidence="4" id="KW-1185">Reference proteome</keyword>
<evidence type="ECO:0000313" key="4">
    <source>
        <dbReference type="Proteomes" id="UP000018418"/>
    </source>
</evidence>
<dbReference type="AlphaFoldDB" id="V2VXZ7"/>
<dbReference type="PANTHER" id="PTHR48090:SF8">
    <property type="entry name" value="GLYCOSYLTRANSFERASE CSBB-RELATED"/>
    <property type="match status" value="1"/>
</dbReference>
<dbReference type="Pfam" id="PF00535">
    <property type="entry name" value="Glycos_transf_2"/>
    <property type="match status" value="1"/>
</dbReference>
<dbReference type="PANTHER" id="PTHR48090">
    <property type="entry name" value="UNDECAPRENYL-PHOSPHATE 4-DEOXY-4-FORMAMIDO-L-ARABINOSE TRANSFERASE-RELATED"/>
    <property type="match status" value="1"/>
</dbReference>
<accession>V2VXZ7</accession>
<dbReference type="OrthoDB" id="9811884at2"/>
<sequence>MRTNPFLSCVIPAYNEAGNLPQFIPALAAKLDQLDLAGYEIIVIDDGSKDNTLDVLYSLVENYPLRVLELSRNFGKEAALSAGLDHVTGDIALLIDADFQHPIDEIPTMLNLWRNGYDMVYGIRSRNTESWLKRVFTHAYYKLMSFSTSVEIPENAGDFRLIDEKVVKAIQNLPEKNRYMKGLYAWVGFKSIGLQFSEQERQHGTSSFNFKSLFNLAISGLTGFSDLPLRVSTYLGALLAFMAMAYGFWIILKTLIEGSSVPGWATLVAGMTLLGGIQLLFIGILGEYIGRIYTEVKNRPKYIVAAEYSKAKNSSSTSDNKTS</sequence>
<dbReference type="InterPro" id="IPR029044">
    <property type="entry name" value="Nucleotide-diphossugar_trans"/>
</dbReference>
<feature type="transmembrane region" description="Helical" evidence="1">
    <location>
        <begin position="234"/>
        <end position="252"/>
    </location>
</feature>
<dbReference type="Proteomes" id="UP000018418">
    <property type="component" value="Unassembled WGS sequence"/>
</dbReference>
<dbReference type="STRING" id="396323.VH98_08340"/>
<dbReference type="SUPFAM" id="SSF53448">
    <property type="entry name" value="Nucleotide-diphospho-sugar transferases"/>
    <property type="match status" value="1"/>
</dbReference>
<dbReference type="InterPro" id="IPR001173">
    <property type="entry name" value="Glyco_trans_2-like"/>
</dbReference>
<reference evidence="3 4" key="1">
    <citation type="submission" date="2013-10" db="EMBL/GenBank/DDBJ databases">
        <title>The Genome Sequence of Acinetobacter brisouii CIP 110357.</title>
        <authorList>
            <consortium name="The Broad Institute Genomics Platform"/>
            <consortium name="The Broad Institute Genome Sequencing Center for Infectious Disease"/>
            <person name="Cerqueira G."/>
            <person name="Feldgarden M."/>
            <person name="Courvalin P."/>
            <person name="Grillot-Courvalin C."/>
            <person name="Clermont D."/>
            <person name="Rocha E."/>
            <person name="Yoon E.-J."/>
            <person name="Nemec A."/>
            <person name="Young S.K."/>
            <person name="Zeng Q."/>
            <person name="Gargeya S."/>
            <person name="Fitzgerald M."/>
            <person name="Abouelleil A."/>
            <person name="Alvarado L."/>
            <person name="Berlin A.M."/>
            <person name="Chapman S.B."/>
            <person name="Gainer-Dewar J."/>
            <person name="Goldberg J."/>
            <person name="Gnerre S."/>
            <person name="Griggs A."/>
            <person name="Gujja S."/>
            <person name="Hansen M."/>
            <person name="Howarth C."/>
            <person name="Imamovic A."/>
            <person name="Ireland A."/>
            <person name="Larimer J."/>
            <person name="McCowan C."/>
            <person name="Murphy C."/>
            <person name="Pearson M."/>
            <person name="Poon T.W."/>
            <person name="Priest M."/>
            <person name="Roberts A."/>
            <person name="Saif S."/>
            <person name="Shea T."/>
            <person name="Sykes S."/>
            <person name="Wortman J."/>
            <person name="Nusbaum C."/>
            <person name="Birren B."/>
        </authorList>
    </citation>
    <scope>NUCLEOTIDE SEQUENCE [LARGE SCALE GENOMIC DNA]</scope>
    <source>
        <strain evidence="3 4">CIP 110357</strain>
    </source>
</reference>
<proteinExistence type="predicted"/>
<dbReference type="InterPro" id="IPR050256">
    <property type="entry name" value="Glycosyltransferase_2"/>
</dbReference>